<feature type="transmembrane region" description="Helical" evidence="1">
    <location>
        <begin position="194"/>
        <end position="215"/>
    </location>
</feature>
<comment type="caution">
    <text evidence="2">The sequence shown here is derived from an EMBL/GenBank/DDBJ whole genome shotgun (WGS) entry which is preliminary data.</text>
</comment>
<feature type="transmembrane region" description="Helical" evidence="1">
    <location>
        <begin position="103"/>
        <end position="127"/>
    </location>
</feature>
<accession>A0ABT7UX78</accession>
<feature type="transmembrane region" description="Helical" evidence="1">
    <location>
        <begin position="221"/>
        <end position="246"/>
    </location>
</feature>
<gene>
    <name evidence="2" type="ORF">QUW44_03950</name>
</gene>
<dbReference type="Proteomes" id="UP001529343">
    <property type="component" value="Unassembled WGS sequence"/>
</dbReference>
<dbReference type="EMBL" id="JAUDDW010000010">
    <property type="protein sequence ID" value="MDM8266320.1"/>
    <property type="molecule type" value="Genomic_DNA"/>
</dbReference>
<evidence type="ECO:0000313" key="2">
    <source>
        <dbReference type="EMBL" id="MDM8266320.1"/>
    </source>
</evidence>
<protein>
    <recommendedName>
        <fullName evidence="4">Integral membrane protein</fullName>
    </recommendedName>
</protein>
<feature type="transmembrane region" description="Helical" evidence="1">
    <location>
        <begin position="43"/>
        <end position="70"/>
    </location>
</feature>
<reference evidence="2 3" key="2">
    <citation type="submission" date="2023-06" db="EMBL/GenBank/DDBJ databases">
        <authorList>
            <person name="Zeman M."/>
            <person name="Kubasova T."/>
            <person name="Jahodarova E."/>
            <person name="Nykrynova M."/>
            <person name="Rychlik I."/>
        </authorList>
    </citation>
    <scope>NUCLEOTIDE SEQUENCE [LARGE SCALE GENOMIC DNA]</scope>
    <source>
        <strain evidence="2 3">161_Gplus</strain>
    </source>
</reference>
<evidence type="ECO:0000313" key="3">
    <source>
        <dbReference type="Proteomes" id="UP001529343"/>
    </source>
</evidence>
<reference evidence="3" key="1">
    <citation type="submission" date="2023-06" db="EMBL/GenBank/DDBJ databases">
        <title>Identification and characterization of horizontal gene transfer across gut microbiota members of farm animals based on homology search.</title>
        <authorList>
            <person name="Zeman M."/>
            <person name="Kubasova T."/>
            <person name="Jahodarova E."/>
            <person name="Nykrynova M."/>
            <person name="Rychlik I."/>
        </authorList>
    </citation>
    <scope>NUCLEOTIDE SEQUENCE [LARGE SCALE GENOMIC DNA]</scope>
    <source>
        <strain evidence="3">161_Gplus</strain>
    </source>
</reference>
<name>A0ABT7UX78_9LACO</name>
<evidence type="ECO:0000256" key="1">
    <source>
        <dbReference type="SAM" id="Phobius"/>
    </source>
</evidence>
<keyword evidence="3" id="KW-1185">Reference proteome</keyword>
<proteinExistence type="predicted"/>
<keyword evidence="1" id="KW-1133">Transmembrane helix</keyword>
<feature type="transmembrane region" description="Helical" evidence="1">
    <location>
        <begin position="162"/>
        <end position="182"/>
    </location>
</feature>
<feature type="transmembrane region" description="Helical" evidence="1">
    <location>
        <begin position="12"/>
        <end position="31"/>
    </location>
</feature>
<organism evidence="2 3">
    <name type="scientific">Limosilactobacillus pontis</name>
    <dbReference type="NCBI Taxonomy" id="35787"/>
    <lineage>
        <taxon>Bacteria</taxon>
        <taxon>Bacillati</taxon>
        <taxon>Bacillota</taxon>
        <taxon>Bacilli</taxon>
        <taxon>Lactobacillales</taxon>
        <taxon>Lactobacillaceae</taxon>
        <taxon>Limosilactobacillus</taxon>
    </lineage>
</organism>
<evidence type="ECO:0008006" key="4">
    <source>
        <dbReference type="Google" id="ProtNLM"/>
    </source>
</evidence>
<sequence>MSIGTDLKTTFTYLIAVLGIPVLAVIALTYINRNSKQRLAQRLGAKSIIYVSGLGVIVHELSHLLVALLFGHHINSFRLLITDVPDDGGALGYVNHSWNKKNYYQFLGNALIGTTPIFGCTLTLILLTRFLVPGFYQWGLQYLGNILGLATPANVPAGSGNWLLTIIWVILSINITIGGFDLSDADLKSTLPAFGTLLVIISLVLFLMIKLGMAVTIHHYLLILLTWFALVMVLSFTWSILVNLLVRI</sequence>
<keyword evidence="1" id="KW-0812">Transmembrane</keyword>
<dbReference type="RefSeq" id="WP_289585977.1">
    <property type="nucleotide sequence ID" value="NZ_JAUDDW010000010.1"/>
</dbReference>
<keyword evidence="1" id="KW-0472">Membrane</keyword>